<protein>
    <submittedName>
        <fullName evidence="2">Uncharacterized protein</fullName>
    </submittedName>
</protein>
<keyword evidence="1" id="KW-0472">Membrane</keyword>
<keyword evidence="1" id="KW-0812">Transmembrane</keyword>
<sequence length="89" mass="9447">MNAVAVAFSETSPRPSQERRAVEVRVIAGGRTCSQRIPRHARAERIGSPRPRLGRTLAGTPYPLSAKDRSFAVAAGIVFAVVSFASALA</sequence>
<dbReference type="Proteomes" id="UP000236488">
    <property type="component" value="Unassembled WGS sequence"/>
</dbReference>
<comment type="caution">
    <text evidence="2">The sequence shown here is derived from an EMBL/GenBank/DDBJ whole genome shotgun (WGS) entry which is preliminary data.</text>
</comment>
<keyword evidence="1" id="KW-1133">Transmembrane helix</keyword>
<feature type="transmembrane region" description="Helical" evidence="1">
    <location>
        <begin position="70"/>
        <end position="88"/>
    </location>
</feature>
<dbReference type="AlphaFoldDB" id="A0A2K2U617"/>
<evidence type="ECO:0000256" key="1">
    <source>
        <dbReference type="SAM" id="Phobius"/>
    </source>
</evidence>
<evidence type="ECO:0000313" key="3">
    <source>
        <dbReference type="Proteomes" id="UP000236488"/>
    </source>
</evidence>
<keyword evidence="3" id="KW-1185">Reference proteome</keyword>
<reference evidence="2 3" key="1">
    <citation type="journal article" date="2018" name="Int. J. Syst. Evol. Microbiol.">
        <title>Rubneribacter badeniensis gen. nov., sp. nov. and Enteroscipio rubneri gen. nov., sp. nov., new members of the Eggerthellaceae isolated from human faeces.</title>
        <authorList>
            <person name="Danylec N."/>
            <person name="Gobl A."/>
            <person name="Stoll D.A."/>
            <person name="Hetzer B."/>
            <person name="Kulling S.E."/>
            <person name="Huch M."/>
        </authorList>
    </citation>
    <scope>NUCLEOTIDE SEQUENCE [LARGE SCALE GENOMIC DNA]</scope>
    <source>
        <strain evidence="2 3">ResAG-85</strain>
    </source>
</reference>
<accession>A0A2K2U617</accession>
<dbReference type="EMBL" id="PPEL01000017">
    <property type="protein sequence ID" value="PNV65783.1"/>
    <property type="molecule type" value="Genomic_DNA"/>
</dbReference>
<name>A0A2K2U617_9ACTN</name>
<proteinExistence type="predicted"/>
<organism evidence="2 3">
    <name type="scientific">Rubneribacter badeniensis</name>
    <dbReference type="NCBI Taxonomy" id="2070688"/>
    <lineage>
        <taxon>Bacteria</taxon>
        <taxon>Bacillati</taxon>
        <taxon>Actinomycetota</taxon>
        <taxon>Coriobacteriia</taxon>
        <taxon>Eggerthellales</taxon>
        <taxon>Eggerthellaceae</taxon>
        <taxon>Rubneribacter</taxon>
    </lineage>
</organism>
<gene>
    <name evidence="2" type="ORF">C2L80_04765</name>
</gene>
<evidence type="ECO:0000313" key="2">
    <source>
        <dbReference type="EMBL" id="PNV65783.1"/>
    </source>
</evidence>